<keyword evidence="3" id="KW-1185">Reference proteome</keyword>
<evidence type="ECO:0000313" key="3">
    <source>
        <dbReference type="Proteomes" id="UP000193920"/>
    </source>
</evidence>
<feature type="chain" id="PRO_5012621227" evidence="1">
    <location>
        <begin position="21"/>
        <end position="172"/>
    </location>
</feature>
<organism evidence="2 3">
    <name type="scientific">Neocallimastix californiae</name>
    <dbReference type="NCBI Taxonomy" id="1754190"/>
    <lineage>
        <taxon>Eukaryota</taxon>
        <taxon>Fungi</taxon>
        <taxon>Fungi incertae sedis</taxon>
        <taxon>Chytridiomycota</taxon>
        <taxon>Chytridiomycota incertae sedis</taxon>
        <taxon>Neocallimastigomycetes</taxon>
        <taxon>Neocallimastigales</taxon>
        <taxon>Neocallimastigaceae</taxon>
        <taxon>Neocallimastix</taxon>
    </lineage>
</organism>
<name>A0A1Y2DBU0_9FUNG</name>
<comment type="caution">
    <text evidence="2">The sequence shown here is derived from an EMBL/GenBank/DDBJ whole genome shotgun (WGS) entry which is preliminary data.</text>
</comment>
<dbReference type="Proteomes" id="UP000193920">
    <property type="component" value="Unassembled WGS sequence"/>
</dbReference>
<feature type="signal peptide" evidence="1">
    <location>
        <begin position="1"/>
        <end position="20"/>
    </location>
</feature>
<proteinExistence type="predicted"/>
<evidence type="ECO:0000256" key="1">
    <source>
        <dbReference type="SAM" id="SignalP"/>
    </source>
</evidence>
<gene>
    <name evidence="2" type="ORF">LY90DRAFT_506661</name>
</gene>
<sequence length="172" mass="20488">MYFIIIIVLLLTTIFIKANGEEDAKTIIIQILTKKPDMPDKVYNKQWEIEYQSKINQFFMEKTSHLDSDLNLQNVKLNFTFYDFGVIGRSDLGLQFDYLNNVAESLWASEYDMVILDERTLFCEVSLMESEWVEFYLNTRKPYDDLLVNLSKERYIEEKDEITILIFMTQEL</sequence>
<dbReference type="AlphaFoldDB" id="A0A1Y2DBU0"/>
<evidence type="ECO:0000313" key="2">
    <source>
        <dbReference type="EMBL" id="ORY56743.1"/>
    </source>
</evidence>
<dbReference type="STRING" id="1754190.A0A1Y2DBU0"/>
<protein>
    <submittedName>
        <fullName evidence="2">Uncharacterized protein</fullName>
    </submittedName>
</protein>
<keyword evidence="1" id="KW-0732">Signal</keyword>
<reference evidence="2 3" key="1">
    <citation type="submission" date="2016-08" db="EMBL/GenBank/DDBJ databases">
        <title>A Parts List for Fungal Cellulosomes Revealed by Comparative Genomics.</title>
        <authorList>
            <consortium name="DOE Joint Genome Institute"/>
            <person name="Haitjema C.H."/>
            <person name="Gilmore S.P."/>
            <person name="Henske J.K."/>
            <person name="Solomon K.V."/>
            <person name="De Groot R."/>
            <person name="Kuo A."/>
            <person name="Mondo S.J."/>
            <person name="Salamov A.A."/>
            <person name="Labutti K."/>
            <person name="Zhao Z."/>
            <person name="Chiniquy J."/>
            <person name="Barry K."/>
            <person name="Brewer H.M."/>
            <person name="Purvine S.O."/>
            <person name="Wright A.T."/>
            <person name="Boxma B."/>
            <person name="Van Alen T."/>
            <person name="Hackstein J.H."/>
            <person name="Baker S.E."/>
            <person name="Grigoriev I.V."/>
            <person name="O'Malley M.A."/>
        </authorList>
    </citation>
    <scope>NUCLEOTIDE SEQUENCE [LARGE SCALE GENOMIC DNA]</scope>
    <source>
        <strain evidence="2 3">G1</strain>
    </source>
</reference>
<dbReference type="EMBL" id="MCOG01000072">
    <property type="protein sequence ID" value="ORY56743.1"/>
    <property type="molecule type" value="Genomic_DNA"/>
</dbReference>
<accession>A0A1Y2DBU0</accession>